<organism evidence="11 12">
    <name type="scientific">Microcella alkalica</name>
    <dbReference type="NCBI Taxonomy" id="355930"/>
    <lineage>
        <taxon>Bacteria</taxon>
        <taxon>Bacillati</taxon>
        <taxon>Actinomycetota</taxon>
        <taxon>Actinomycetes</taxon>
        <taxon>Micrococcales</taxon>
        <taxon>Microbacteriaceae</taxon>
        <taxon>Microcella</taxon>
    </lineage>
</organism>
<dbReference type="GO" id="GO:0005524">
    <property type="term" value="F:ATP binding"/>
    <property type="evidence" value="ECO:0007669"/>
    <property type="project" value="UniProtKB-KW"/>
</dbReference>
<dbReference type="AlphaFoldDB" id="A0A839E815"/>
<protein>
    <recommendedName>
        <fullName evidence="3 10">Gluconokinase</fullName>
        <ecNumber evidence="3 10">2.7.1.12</ecNumber>
    </recommendedName>
</protein>
<dbReference type="FunFam" id="3.40.50.300:FF:000522">
    <property type="entry name" value="Gluconokinase"/>
    <property type="match status" value="1"/>
</dbReference>
<evidence type="ECO:0000256" key="2">
    <source>
        <dbReference type="ARBA" id="ARBA00008420"/>
    </source>
</evidence>
<dbReference type="SUPFAM" id="SSF52540">
    <property type="entry name" value="P-loop containing nucleoside triphosphate hydrolases"/>
    <property type="match status" value="1"/>
</dbReference>
<comment type="similarity">
    <text evidence="2 10">Belongs to the gluconokinase GntK/GntV family.</text>
</comment>
<dbReference type="Pfam" id="PF13238">
    <property type="entry name" value="AAA_18"/>
    <property type="match status" value="1"/>
</dbReference>
<dbReference type="GO" id="GO:0005737">
    <property type="term" value="C:cytoplasm"/>
    <property type="evidence" value="ECO:0007669"/>
    <property type="project" value="TreeGrafter"/>
</dbReference>
<comment type="catalytic activity">
    <reaction evidence="9 10">
        <text>D-gluconate + ATP = 6-phospho-D-gluconate + ADP + H(+)</text>
        <dbReference type="Rhea" id="RHEA:19433"/>
        <dbReference type="ChEBI" id="CHEBI:15378"/>
        <dbReference type="ChEBI" id="CHEBI:18391"/>
        <dbReference type="ChEBI" id="CHEBI:30616"/>
        <dbReference type="ChEBI" id="CHEBI:58759"/>
        <dbReference type="ChEBI" id="CHEBI:456216"/>
        <dbReference type="EC" id="2.7.1.12"/>
    </reaction>
</comment>
<dbReference type="InterPro" id="IPR006001">
    <property type="entry name" value="Therm_gnt_kin"/>
</dbReference>
<keyword evidence="8" id="KW-0311">Gluconate utilization</keyword>
<comment type="caution">
    <text evidence="11">The sequence shown here is derived from an EMBL/GenBank/DDBJ whole genome shotgun (WGS) entry which is preliminary data.</text>
</comment>
<dbReference type="GO" id="GO:0019521">
    <property type="term" value="P:D-gluconate metabolic process"/>
    <property type="evidence" value="ECO:0007669"/>
    <property type="project" value="UniProtKB-KW"/>
</dbReference>
<dbReference type="PANTHER" id="PTHR43442:SF3">
    <property type="entry name" value="GLUCONOKINASE-RELATED"/>
    <property type="match status" value="1"/>
</dbReference>
<dbReference type="RefSeq" id="WP_343050897.1">
    <property type="nucleotide sequence ID" value="NZ_BAAAOV010000001.1"/>
</dbReference>
<evidence type="ECO:0000256" key="4">
    <source>
        <dbReference type="ARBA" id="ARBA00022679"/>
    </source>
</evidence>
<sequence length="195" mass="20598">MTTPSAPLRPGRPVIVVMGVSAAGKTSVGRALAERLALEFRDADDLHPDENVAKMTAGVPLTDVDRWPWLDRVGRALAAGAASGDGVVMACSALTSAYRFVLRHWSPDTVFVHLTAPRGVLEARMAGRSDHFMPSSLLDSQLATLEPLGDDEVGLTIDVTPTIDRIVDETVTALAALAPASRAPVRADARRLAPG</sequence>
<keyword evidence="5 10" id="KW-0547">Nucleotide-binding</keyword>
<dbReference type="NCBIfam" id="TIGR01313">
    <property type="entry name" value="therm_gnt_kin"/>
    <property type="match status" value="1"/>
</dbReference>
<dbReference type="GO" id="GO:0046316">
    <property type="term" value="F:gluconokinase activity"/>
    <property type="evidence" value="ECO:0007669"/>
    <property type="project" value="UniProtKB-EC"/>
</dbReference>
<reference evidence="11 12" key="1">
    <citation type="submission" date="2020-07" db="EMBL/GenBank/DDBJ databases">
        <title>Sequencing the genomes of 1000 actinobacteria strains.</title>
        <authorList>
            <person name="Klenk H.-P."/>
        </authorList>
    </citation>
    <scope>NUCLEOTIDE SEQUENCE [LARGE SCALE GENOMIC DNA]</scope>
    <source>
        <strain evidence="11 12">DSM 19663</strain>
    </source>
</reference>
<accession>A0A839E815</accession>
<proteinExistence type="inferred from homology"/>
<dbReference type="EC" id="2.7.1.12" evidence="3 10"/>
<dbReference type="Gene3D" id="3.40.50.300">
    <property type="entry name" value="P-loop containing nucleotide triphosphate hydrolases"/>
    <property type="match status" value="1"/>
</dbReference>
<gene>
    <name evidence="11" type="ORF">FHX53_001502</name>
</gene>
<keyword evidence="4 10" id="KW-0808">Transferase</keyword>
<dbReference type="PANTHER" id="PTHR43442">
    <property type="entry name" value="GLUCONOKINASE-RELATED"/>
    <property type="match status" value="1"/>
</dbReference>
<evidence type="ECO:0000256" key="8">
    <source>
        <dbReference type="ARBA" id="ARBA00023064"/>
    </source>
</evidence>
<dbReference type="InterPro" id="IPR027417">
    <property type="entry name" value="P-loop_NTPase"/>
</dbReference>
<evidence type="ECO:0000256" key="3">
    <source>
        <dbReference type="ARBA" id="ARBA00012054"/>
    </source>
</evidence>
<comment type="pathway">
    <text evidence="1">Carbohydrate acid metabolism.</text>
</comment>
<dbReference type="CDD" id="cd02021">
    <property type="entry name" value="GntK"/>
    <property type="match status" value="1"/>
</dbReference>
<evidence type="ECO:0000256" key="10">
    <source>
        <dbReference type="RuleBase" id="RU363066"/>
    </source>
</evidence>
<evidence type="ECO:0000256" key="9">
    <source>
        <dbReference type="ARBA" id="ARBA00048090"/>
    </source>
</evidence>
<keyword evidence="12" id="KW-1185">Reference proteome</keyword>
<evidence type="ECO:0000313" key="12">
    <source>
        <dbReference type="Proteomes" id="UP000585905"/>
    </source>
</evidence>
<keyword evidence="7 10" id="KW-0067">ATP-binding</keyword>
<evidence type="ECO:0000256" key="1">
    <source>
        <dbReference type="ARBA" id="ARBA00004761"/>
    </source>
</evidence>
<dbReference type="Proteomes" id="UP000585905">
    <property type="component" value="Unassembled WGS sequence"/>
</dbReference>
<name>A0A839E815_9MICO</name>
<evidence type="ECO:0000256" key="5">
    <source>
        <dbReference type="ARBA" id="ARBA00022741"/>
    </source>
</evidence>
<keyword evidence="6 10" id="KW-0418">Kinase</keyword>
<dbReference type="EMBL" id="JACGWX010000003">
    <property type="protein sequence ID" value="MBA8847910.1"/>
    <property type="molecule type" value="Genomic_DNA"/>
</dbReference>
<evidence type="ECO:0000313" key="11">
    <source>
        <dbReference type="EMBL" id="MBA8847910.1"/>
    </source>
</evidence>
<evidence type="ECO:0000256" key="6">
    <source>
        <dbReference type="ARBA" id="ARBA00022777"/>
    </source>
</evidence>
<evidence type="ECO:0000256" key="7">
    <source>
        <dbReference type="ARBA" id="ARBA00022840"/>
    </source>
</evidence>